<dbReference type="EMBL" id="JAGGKS010000005">
    <property type="protein sequence ID" value="MBP1926180.1"/>
    <property type="molecule type" value="Genomic_DNA"/>
</dbReference>
<keyword evidence="2" id="KW-1185">Reference proteome</keyword>
<dbReference type="Gene3D" id="3.10.20.30">
    <property type="match status" value="1"/>
</dbReference>
<organism evidence="1 2">
    <name type="scientific">Sedimentibacter acidaminivorans</name>
    <dbReference type="NCBI Taxonomy" id="913099"/>
    <lineage>
        <taxon>Bacteria</taxon>
        <taxon>Bacillati</taxon>
        <taxon>Bacillota</taxon>
        <taxon>Tissierellia</taxon>
        <taxon>Sedimentibacter</taxon>
    </lineage>
</organism>
<dbReference type="RefSeq" id="WP_209511907.1">
    <property type="nucleotide sequence ID" value="NZ_JAGGKS010000005.1"/>
</dbReference>
<name>A0ABS4GEQ6_9FIRM</name>
<evidence type="ECO:0000313" key="1">
    <source>
        <dbReference type="EMBL" id="MBP1926180.1"/>
    </source>
</evidence>
<dbReference type="InterPro" id="IPR003749">
    <property type="entry name" value="ThiS/MoaD-like"/>
</dbReference>
<accession>A0ABS4GEQ6</accession>
<dbReference type="InterPro" id="IPR016155">
    <property type="entry name" value="Mopterin_synth/thiamin_S_b"/>
</dbReference>
<gene>
    <name evidence="1" type="ORF">J2Z76_002044</name>
</gene>
<dbReference type="Pfam" id="PF02597">
    <property type="entry name" value="ThiS"/>
    <property type="match status" value="1"/>
</dbReference>
<evidence type="ECO:0000313" key="2">
    <source>
        <dbReference type="Proteomes" id="UP001519342"/>
    </source>
</evidence>
<sequence length="74" mass="8431">MDIEVRLFASFRDNRWKSKHLIINKGTTIRKIIEQIYINEKDLGIVLINGRHSNIDSVLENNDILALFPPVGGG</sequence>
<dbReference type="CDD" id="cd17040">
    <property type="entry name" value="Ubl_MoaD_like"/>
    <property type="match status" value="1"/>
</dbReference>
<dbReference type="Proteomes" id="UP001519342">
    <property type="component" value="Unassembled WGS sequence"/>
</dbReference>
<dbReference type="SUPFAM" id="SSF54285">
    <property type="entry name" value="MoaD/ThiS"/>
    <property type="match status" value="1"/>
</dbReference>
<proteinExistence type="predicted"/>
<dbReference type="InterPro" id="IPR012675">
    <property type="entry name" value="Beta-grasp_dom_sf"/>
</dbReference>
<protein>
    <submittedName>
        <fullName evidence="1">Molybdopterin converting factor small subunit</fullName>
    </submittedName>
</protein>
<reference evidence="1 2" key="1">
    <citation type="submission" date="2021-03" db="EMBL/GenBank/DDBJ databases">
        <title>Genomic Encyclopedia of Type Strains, Phase IV (KMG-IV): sequencing the most valuable type-strain genomes for metagenomic binning, comparative biology and taxonomic classification.</title>
        <authorList>
            <person name="Goeker M."/>
        </authorList>
    </citation>
    <scope>NUCLEOTIDE SEQUENCE [LARGE SCALE GENOMIC DNA]</scope>
    <source>
        <strain evidence="1 2">DSM 24004</strain>
    </source>
</reference>
<comment type="caution">
    <text evidence="1">The sequence shown here is derived from an EMBL/GenBank/DDBJ whole genome shotgun (WGS) entry which is preliminary data.</text>
</comment>